<evidence type="ECO:0000313" key="2">
    <source>
        <dbReference type="EMBL" id="KAK0437670.1"/>
    </source>
</evidence>
<proteinExistence type="predicted"/>
<feature type="region of interest" description="Disordered" evidence="1">
    <location>
        <begin position="77"/>
        <end position="103"/>
    </location>
</feature>
<dbReference type="EMBL" id="JAUEPT010000047">
    <property type="protein sequence ID" value="KAK0437670.1"/>
    <property type="molecule type" value="Genomic_DNA"/>
</dbReference>
<dbReference type="AlphaFoldDB" id="A0AA39J902"/>
<keyword evidence="3" id="KW-1185">Reference proteome</keyword>
<accession>A0AA39J902</accession>
<reference evidence="2" key="1">
    <citation type="submission" date="2023-06" db="EMBL/GenBank/DDBJ databases">
        <authorList>
            <consortium name="Lawrence Berkeley National Laboratory"/>
            <person name="Ahrendt S."/>
            <person name="Sahu N."/>
            <person name="Indic B."/>
            <person name="Wong-Bajracharya J."/>
            <person name="Merenyi Z."/>
            <person name="Ke H.-M."/>
            <person name="Monk M."/>
            <person name="Kocsube S."/>
            <person name="Drula E."/>
            <person name="Lipzen A."/>
            <person name="Balint B."/>
            <person name="Henrissat B."/>
            <person name="Andreopoulos B."/>
            <person name="Martin F.M."/>
            <person name="Harder C.B."/>
            <person name="Rigling D."/>
            <person name="Ford K.L."/>
            <person name="Foster G.D."/>
            <person name="Pangilinan J."/>
            <person name="Papanicolaou A."/>
            <person name="Barry K."/>
            <person name="LaButti K."/>
            <person name="Viragh M."/>
            <person name="Koriabine M."/>
            <person name="Yan M."/>
            <person name="Riley R."/>
            <person name="Champramary S."/>
            <person name="Plett K.L."/>
            <person name="Tsai I.J."/>
            <person name="Slot J."/>
            <person name="Sipos G."/>
            <person name="Plett J."/>
            <person name="Nagy L.G."/>
            <person name="Grigoriev I.V."/>
        </authorList>
    </citation>
    <scope>NUCLEOTIDE SEQUENCE</scope>
    <source>
        <strain evidence="2">FPL87.14</strain>
    </source>
</reference>
<organism evidence="2 3">
    <name type="scientific">Armillaria borealis</name>
    <dbReference type="NCBI Taxonomy" id="47425"/>
    <lineage>
        <taxon>Eukaryota</taxon>
        <taxon>Fungi</taxon>
        <taxon>Dikarya</taxon>
        <taxon>Basidiomycota</taxon>
        <taxon>Agaricomycotina</taxon>
        <taxon>Agaricomycetes</taxon>
        <taxon>Agaricomycetidae</taxon>
        <taxon>Agaricales</taxon>
        <taxon>Marasmiineae</taxon>
        <taxon>Physalacriaceae</taxon>
        <taxon>Armillaria</taxon>
    </lineage>
</organism>
<gene>
    <name evidence="2" type="ORF">EV421DRAFT_1738903</name>
</gene>
<evidence type="ECO:0000256" key="1">
    <source>
        <dbReference type="SAM" id="MobiDB-lite"/>
    </source>
</evidence>
<sequence>MVASCLGSSQDLKRVTENGLRVSHLPVSLKPGRFSLSRETGFLPGPEIRVWDGHTSPPLLERDGKMVKDIDEDRFDQQHEPPTFLSPSRHTDQRPASKRPGNDLFTATTATFENLSVTYGMAYDGILSHGCLRKVAHRWNLLYRALPLDTKRLVVLRSDNVFSQQTVVGATKALFLDGCELHGSTADMTQYRIASLIELLHSRHIFYRDNELDSCCADEEPVWSGNFLIITRCYTGASWGEAVDVSLSEPWQIDSGAVEVPPHRKSRTIARTLTGDDFLTGASMLQTDDILSTTAALAPILQHFLSRCPAYIQDSMLGQTRGEWVNRYDAKTRFHHTSEPQPNNYRLMDLRVAEVTNDPGQYAYSLIALKDVA</sequence>
<protein>
    <submittedName>
        <fullName evidence="2">Uncharacterized protein</fullName>
    </submittedName>
</protein>
<name>A0AA39J902_9AGAR</name>
<dbReference type="Proteomes" id="UP001175226">
    <property type="component" value="Unassembled WGS sequence"/>
</dbReference>
<evidence type="ECO:0000313" key="3">
    <source>
        <dbReference type="Proteomes" id="UP001175226"/>
    </source>
</evidence>
<comment type="caution">
    <text evidence="2">The sequence shown here is derived from an EMBL/GenBank/DDBJ whole genome shotgun (WGS) entry which is preliminary data.</text>
</comment>